<evidence type="ECO:0000256" key="1">
    <source>
        <dbReference type="ARBA" id="ARBA00022737"/>
    </source>
</evidence>
<keyword evidence="2" id="KW-0802">TPR repeat</keyword>
<sequence length="607" mass="66421">MACGRGRSQPLVAGRRAGRRGAGRRRHHRPGHDRGRTPVRAQFGGECRGDALPVVRRLVAAGRLLDGQRTGVRTAADRVPALGHLGLGSGAEILVQVRARRVRLGDVLILLFLLVILEPISVSEVHELVEAGRGAEALPRIEAAVRAAPDNRPLQKAFALVLRNTGALDSAIAVYDRLLAADSSDDDTRLGKALALSWQGRQDDALALYEEINPAGEHYPEAVLGKGRVAGWAGRHREALRYLAEAESLLPDNREVPARRAQVLGWSGDHAAAVALFRRLSELAPANADHRFGLGQNLEWSGRPLAARDQYRRALEIAPGREDVTEAYQRVSRAVAPRVGIEFRTARDDDGWVRGASREYRFRYEQRLSDQLVPSAALSWSANRRGTLDRDYLLAQVGLAYRPWSRLGLTVQAQGDVLEFAFKSGTLAWELEQAWLTWTGDAGRTLFEPTQNIGAFSGSTGIVARPVSRLRLEARAARLQVIDDGNVKNALSAAIGFDLLARPRLALTYTFSFDDFRDDSPRYYSPHGLITNTVGASFRWHGSHTGLAVNAAGGLNAEQELLLRAGGEFNRLLWAGIRLALDVSYEQTAGRGRYTYAGLGIGVSRSF</sequence>
<feature type="compositionally biased region" description="Basic residues" evidence="3">
    <location>
        <begin position="16"/>
        <end position="31"/>
    </location>
</feature>
<dbReference type="InterPro" id="IPR011990">
    <property type="entry name" value="TPR-like_helical_dom_sf"/>
</dbReference>
<dbReference type="PANTHER" id="PTHR44858">
    <property type="entry name" value="TETRATRICOPEPTIDE REPEAT PROTEIN 6"/>
    <property type="match status" value="1"/>
</dbReference>
<name>A0A7V0T616_UNCW3</name>
<protein>
    <submittedName>
        <fullName evidence="4">Tetratricopeptide repeat protein</fullName>
    </submittedName>
</protein>
<dbReference type="PANTHER" id="PTHR44858:SF17">
    <property type="match status" value="1"/>
</dbReference>
<organism evidence="4">
    <name type="scientific">candidate division WOR-3 bacterium</name>
    <dbReference type="NCBI Taxonomy" id="2052148"/>
    <lineage>
        <taxon>Bacteria</taxon>
        <taxon>Bacteria division WOR-3</taxon>
    </lineage>
</organism>
<reference evidence="4" key="1">
    <citation type="journal article" date="2020" name="mSystems">
        <title>Genome- and Community-Level Interaction Insights into Carbon Utilization and Element Cycling Functions of Hydrothermarchaeota in Hydrothermal Sediment.</title>
        <authorList>
            <person name="Zhou Z."/>
            <person name="Liu Y."/>
            <person name="Xu W."/>
            <person name="Pan J."/>
            <person name="Luo Z.H."/>
            <person name="Li M."/>
        </authorList>
    </citation>
    <scope>NUCLEOTIDE SEQUENCE [LARGE SCALE GENOMIC DNA]</scope>
    <source>
        <strain evidence="4">SpSt-1182</strain>
    </source>
</reference>
<comment type="caution">
    <text evidence="4">The sequence shown here is derived from an EMBL/GenBank/DDBJ whole genome shotgun (WGS) entry which is preliminary data.</text>
</comment>
<dbReference type="InterPro" id="IPR050498">
    <property type="entry name" value="Ycf3"/>
</dbReference>
<dbReference type="EMBL" id="DSBX01000226">
    <property type="protein sequence ID" value="HDQ99842.1"/>
    <property type="molecule type" value="Genomic_DNA"/>
</dbReference>
<dbReference type="SMART" id="SM00028">
    <property type="entry name" value="TPR"/>
    <property type="match status" value="4"/>
</dbReference>
<evidence type="ECO:0000256" key="2">
    <source>
        <dbReference type="ARBA" id="ARBA00022803"/>
    </source>
</evidence>
<evidence type="ECO:0000313" key="4">
    <source>
        <dbReference type="EMBL" id="HDQ99842.1"/>
    </source>
</evidence>
<dbReference type="InterPro" id="IPR019734">
    <property type="entry name" value="TPR_rpt"/>
</dbReference>
<keyword evidence="1" id="KW-0677">Repeat</keyword>
<accession>A0A7V0T616</accession>
<dbReference type="SUPFAM" id="SSF48452">
    <property type="entry name" value="TPR-like"/>
    <property type="match status" value="1"/>
</dbReference>
<feature type="region of interest" description="Disordered" evidence="3">
    <location>
        <begin position="1"/>
        <end position="38"/>
    </location>
</feature>
<dbReference type="Gene3D" id="1.25.40.10">
    <property type="entry name" value="Tetratricopeptide repeat domain"/>
    <property type="match status" value="1"/>
</dbReference>
<dbReference type="AlphaFoldDB" id="A0A7V0T616"/>
<evidence type="ECO:0000256" key="3">
    <source>
        <dbReference type="SAM" id="MobiDB-lite"/>
    </source>
</evidence>
<gene>
    <name evidence="4" type="ORF">ENN51_06120</name>
</gene>
<dbReference type="Pfam" id="PF13432">
    <property type="entry name" value="TPR_16"/>
    <property type="match status" value="2"/>
</dbReference>
<dbReference type="Proteomes" id="UP000885672">
    <property type="component" value="Unassembled WGS sequence"/>
</dbReference>
<proteinExistence type="predicted"/>